<protein>
    <submittedName>
        <fullName evidence="2">GAF domain-containing protein</fullName>
    </submittedName>
</protein>
<organism evidence="2 3">
    <name type="scientific">Cohnella silvisoli</name>
    <dbReference type="NCBI Taxonomy" id="2873699"/>
    <lineage>
        <taxon>Bacteria</taxon>
        <taxon>Bacillati</taxon>
        <taxon>Bacillota</taxon>
        <taxon>Bacilli</taxon>
        <taxon>Bacillales</taxon>
        <taxon>Paenibacillaceae</taxon>
        <taxon>Cohnella</taxon>
    </lineage>
</organism>
<accession>A0ABV1KLZ3</accession>
<proteinExistence type="predicted"/>
<dbReference type="Pfam" id="PF13185">
    <property type="entry name" value="GAF_2"/>
    <property type="match status" value="1"/>
</dbReference>
<evidence type="ECO:0000313" key="3">
    <source>
        <dbReference type="Proteomes" id="UP001493487"/>
    </source>
</evidence>
<dbReference type="InterPro" id="IPR029016">
    <property type="entry name" value="GAF-like_dom_sf"/>
</dbReference>
<dbReference type="Proteomes" id="UP001493487">
    <property type="component" value="Unassembled WGS sequence"/>
</dbReference>
<gene>
    <name evidence="2" type="ORF">QJS35_01110</name>
</gene>
<name>A0ABV1KLZ3_9BACL</name>
<dbReference type="EMBL" id="JASKHM010000001">
    <property type="protein sequence ID" value="MEQ4480985.1"/>
    <property type="molecule type" value="Genomic_DNA"/>
</dbReference>
<reference evidence="2 3" key="1">
    <citation type="journal article" date="2023" name="Genome Announc.">
        <title>Pan-Genome Analyses of the Genus Cohnella and Proposal of the Novel Species Cohnella silvisoli sp. nov., Isolated from Forest Soil.</title>
        <authorList>
            <person name="Wang C."/>
            <person name="Mao L."/>
            <person name="Bao G."/>
            <person name="Zhu H."/>
        </authorList>
    </citation>
    <scope>NUCLEOTIDE SEQUENCE [LARGE SCALE GENOMIC DNA]</scope>
    <source>
        <strain evidence="2 3">NL03-T5-1</strain>
    </source>
</reference>
<comment type="caution">
    <text evidence="2">The sequence shown here is derived from an EMBL/GenBank/DDBJ whole genome shotgun (WGS) entry which is preliminary data.</text>
</comment>
<dbReference type="Gene3D" id="3.30.450.40">
    <property type="match status" value="1"/>
</dbReference>
<dbReference type="RefSeq" id="WP_232182803.1">
    <property type="nucleotide sequence ID" value="NZ_JAIOAP010000001.1"/>
</dbReference>
<sequence>MNGRESDLLLEQLNGLRAEIGSDFCSLGLLEGAERTLKWKLASGNENERFLKMTDRAGRGLTGSVVKVGRAMSLNVAELIMSRQLYEYPILLAENLRSAYAVPVFDGHLVIGVLLAGDRRKRIYRPEERKCVSLAGERISRLLIANSAESPSS</sequence>
<dbReference type="SUPFAM" id="SSF55781">
    <property type="entry name" value="GAF domain-like"/>
    <property type="match status" value="1"/>
</dbReference>
<dbReference type="InterPro" id="IPR003018">
    <property type="entry name" value="GAF"/>
</dbReference>
<evidence type="ECO:0000313" key="2">
    <source>
        <dbReference type="EMBL" id="MEQ4480985.1"/>
    </source>
</evidence>
<feature type="domain" description="GAF" evidence="1">
    <location>
        <begin position="8"/>
        <end position="140"/>
    </location>
</feature>
<evidence type="ECO:0000259" key="1">
    <source>
        <dbReference type="Pfam" id="PF13185"/>
    </source>
</evidence>
<keyword evidence="3" id="KW-1185">Reference proteome</keyword>